<gene>
    <name evidence="6" type="ORF">AVDCRST_MAG48-1462</name>
</gene>
<dbReference type="CDD" id="cd01574">
    <property type="entry name" value="PBP1_LacI"/>
    <property type="match status" value="1"/>
</dbReference>
<organism evidence="6">
    <name type="scientific">uncultured Friedmanniella sp</name>
    <dbReference type="NCBI Taxonomy" id="335381"/>
    <lineage>
        <taxon>Bacteria</taxon>
        <taxon>Bacillati</taxon>
        <taxon>Actinomycetota</taxon>
        <taxon>Actinomycetes</taxon>
        <taxon>Propionibacteriales</taxon>
        <taxon>Nocardioidaceae</taxon>
        <taxon>Friedmanniella</taxon>
        <taxon>environmental samples</taxon>
    </lineage>
</organism>
<feature type="domain" description="HTH lacI-type" evidence="5">
    <location>
        <begin position="15"/>
        <end position="69"/>
    </location>
</feature>
<feature type="compositionally biased region" description="Basic and acidic residues" evidence="4">
    <location>
        <begin position="343"/>
        <end position="352"/>
    </location>
</feature>
<dbReference type="AlphaFoldDB" id="A0A6J4KEP0"/>
<evidence type="ECO:0000256" key="3">
    <source>
        <dbReference type="ARBA" id="ARBA00023163"/>
    </source>
</evidence>
<dbReference type="CDD" id="cd01392">
    <property type="entry name" value="HTH_LacI"/>
    <property type="match status" value="1"/>
</dbReference>
<evidence type="ECO:0000313" key="6">
    <source>
        <dbReference type="EMBL" id="CAA9302709.1"/>
    </source>
</evidence>
<dbReference type="InterPro" id="IPR000843">
    <property type="entry name" value="HTH_LacI"/>
</dbReference>
<dbReference type="InterPro" id="IPR028082">
    <property type="entry name" value="Peripla_BP_I"/>
</dbReference>
<dbReference type="Gene3D" id="3.40.50.2300">
    <property type="match status" value="2"/>
</dbReference>
<evidence type="ECO:0000259" key="5">
    <source>
        <dbReference type="PROSITE" id="PS50932"/>
    </source>
</evidence>
<dbReference type="GO" id="GO:0003700">
    <property type="term" value="F:DNA-binding transcription factor activity"/>
    <property type="evidence" value="ECO:0007669"/>
    <property type="project" value="TreeGrafter"/>
</dbReference>
<dbReference type="PANTHER" id="PTHR30146">
    <property type="entry name" value="LACI-RELATED TRANSCRIPTIONAL REPRESSOR"/>
    <property type="match status" value="1"/>
</dbReference>
<dbReference type="InterPro" id="IPR046335">
    <property type="entry name" value="LacI/GalR-like_sensor"/>
</dbReference>
<dbReference type="PANTHER" id="PTHR30146:SF109">
    <property type="entry name" value="HTH-TYPE TRANSCRIPTIONAL REGULATOR GALS"/>
    <property type="match status" value="1"/>
</dbReference>
<evidence type="ECO:0000256" key="4">
    <source>
        <dbReference type="SAM" id="MobiDB-lite"/>
    </source>
</evidence>
<dbReference type="PROSITE" id="PS00356">
    <property type="entry name" value="HTH_LACI_1"/>
    <property type="match status" value="1"/>
</dbReference>
<feature type="region of interest" description="Disordered" evidence="4">
    <location>
        <begin position="322"/>
        <end position="352"/>
    </location>
</feature>
<dbReference type="InterPro" id="IPR010982">
    <property type="entry name" value="Lambda_DNA-bd_dom_sf"/>
</dbReference>
<dbReference type="EMBL" id="CADCTS010000211">
    <property type="protein sequence ID" value="CAA9302709.1"/>
    <property type="molecule type" value="Genomic_DNA"/>
</dbReference>
<dbReference type="SMART" id="SM00354">
    <property type="entry name" value="HTH_LACI"/>
    <property type="match status" value="1"/>
</dbReference>
<dbReference type="Pfam" id="PF13377">
    <property type="entry name" value="Peripla_BP_3"/>
    <property type="match status" value="1"/>
</dbReference>
<name>A0A6J4KEP0_9ACTN</name>
<keyword evidence="2" id="KW-0238">DNA-binding</keyword>
<dbReference type="SUPFAM" id="SSF47413">
    <property type="entry name" value="lambda repressor-like DNA-binding domains"/>
    <property type="match status" value="1"/>
</dbReference>
<evidence type="ECO:0000256" key="2">
    <source>
        <dbReference type="ARBA" id="ARBA00023125"/>
    </source>
</evidence>
<evidence type="ECO:0000256" key="1">
    <source>
        <dbReference type="ARBA" id="ARBA00023015"/>
    </source>
</evidence>
<dbReference type="GO" id="GO:0000976">
    <property type="term" value="F:transcription cis-regulatory region binding"/>
    <property type="evidence" value="ECO:0007669"/>
    <property type="project" value="TreeGrafter"/>
</dbReference>
<dbReference type="Pfam" id="PF00356">
    <property type="entry name" value="LacI"/>
    <property type="match status" value="1"/>
</dbReference>
<dbReference type="Gene3D" id="1.10.260.40">
    <property type="entry name" value="lambda repressor-like DNA-binding domains"/>
    <property type="match status" value="1"/>
</dbReference>
<proteinExistence type="predicted"/>
<dbReference type="SUPFAM" id="SSF53822">
    <property type="entry name" value="Periplasmic binding protein-like I"/>
    <property type="match status" value="1"/>
</dbReference>
<reference evidence="6" key="1">
    <citation type="submission" date="2020-02" db="EMBL/GenBank/DDBJ databases">
        <authorList>
            <person name="Meier V. D."/>
        </authorList>
    </citation>
    <scope>NUCLEOTIDE SEQUENCE</scope>
    <source>
        <strain evidence="6">AVDCRST_MAG48</strain>
    </source>
</reference>
<keyword evidence="3" id="KW-0804">Transcription</keyword>
<protein>
    <submittedName>
        <fullName evidence="6">Transcriptional regulator, LacI family</fullName>
    </submittedName>
</protein>
<dbReference type="PROSITE" id="PS50932">
    <property type="entry name" value="HTH_LACI_2"/>
    <property type="match status" value="1"/>
</dbReference>
<keyword evidence="1" id="KW-0805">Transcription regulation</keyword>
<accession>A0A6J4KEP0</accession>
<sequence>MSSDDPVAGAAGRAPGMLDVARLAGVSHQTVSRVLNDHPSVRPQTRVRVEAAIRELGYRRNSAARALATRRSSTVGLLTATSNRSGPVSTLVAVEQASRAAGLWVSVASLSVYDPESVRAALDHFLDQGVDGIIVIAPVEEAVQVASAVALDVPMVIVAPRVEAGSRALAVAVDQRYGARLVVRHLAGLGHTRIAHVAGPVGWLDAIEREGGWREELEALGLATPATVRGDWTAASGYAAARDLDPAATAVFASNDQMALGLVRALVEQGRRVPEDVSVAGFDDIETAGFALPPLTTVRQDFAELGLAAVRTLVGRMAGEPAPPATLVQPALQVRASTAPPPRKPEPVARTG</sequence>